<dbReference type="PANTHER" id="PTHR43135:SF3">
    <property type="entry name" value="ALPHA-D-RIBOSE 1-METHYLPHOSPHONATE 5-TRIPHOSPHATE DIPHOSPHATASE"/>
    <property type="match status" value="1"/>
</dbReference>
<dbReference type="Pfam" id="PF01979">
    <property type="entry name" value="Amidohydro_1"/>
    <property type="match status" value="1"/>
</dbReference>
<evidence type="ECO:0000313" key="4">
    <source>
        <dbReference type="Proteomes" id="UP001634747"/>
    </source>
</evidence>
<dbReference type="InterPro" id="IPR051781">
    <property type="entry name" value="Metallo-dep_Hydrolase"/>
</dbReference>
<feature type="domain" description="Amidohydrolase-related" evidence="2">
    <location>
        <begin position="89"/>
        <end position="433"/>
    </location>
</feature>
<name>A0ABW9KK25_9BACT</name>
<comment type="caution">
    <text evidence="3">The sequence shown here is derived from an EMBL/GenBank/DDBJ whole genome shotgun (WGS) entry which is preliminary data.</text>
</comment>
<dbReference type="SUPFAM" id="SSF51338">
    <property type="entry name" value="Composite domain of metallo-dependent hydrolases"/>
    <property type="match status" value="1"/>
</dbReference>
<protein>
    <submittedName>
        <fullName evidence="3">Amidohydrolase family protein</fullName>
    </submittedName>
</protein>
<dbReference type="CDD" id="cd01299">
    <property type="entry name" value="Met_dep_hydrolase_A"/>
    <property type="match status" value="1"/>
</dbReference>
<dbReference type="InterPro" id="IPR006680">
    <property type="entry name" value="Amidohydro-rel"/>
</dbReference>
<sequence length="435" mass="46141">MLNAIPMTHVRICLAAVSAFALAACHVSAQQAPTSPAPIVLHAARLLDIASGRIVTPGEVLIQGDTIREAGSAVSHPANATVRDLGDTTLMPGMIDAHVHLFLHVGNEANQTVDESVPQRVLIAADAAKHDLLAGFTAERDMGTEGAGCADAAVRDAINSGLIPGPRMRMSCNAIDINGGHEDNSGRNPEQHLLSNADRANSASEVIAVMREQHKQGADFTKIYETGRDHLENGVFTTPYQYTEAELAAAVAEAHRTGSVVAVHATGEPGTGYAAQAGVASIDHAYNLSPETMRLMRDRSIFAVPTFAIGEYFADHVASPHQAEIRHAEEAFHAAQFKKQLAAGVPFAVGSDVGPFPHGTQARELVLMVQNGMTPLQTLQADLLNGAKLLGWADSIGQIKPGYKADIIAVPGNPLQDIHVVTDVRFVMKNGEIFR</sequence>
<proteinExistence type="predicted"/>
<keyword evidence="1" id="KW-0732">Signal</keyword>
<dbReference type="InterPro" id="IPR011059">
    <property type="entry name" value="Metal-dep_hydrolase_composite"/>
</dbReference>
<dbReference type="PANTHER" id="PTHR43135">
    <property type="entry name" value="ALPHA-D-RIBOSE 1-METHYLPHOSPHONATE 5-TRIPHOSPHATE DIPHOSPHATASE"/>
    <property type="match status" value="1"/>
</dbReference>
<gene>
    <name evidence="3" type="ORF">ACK2TP_06015</name>
</gene>
<reference evidence="3 4" key="1">
    <citation type="submission" date="2024-12" db="EMBL/GenBank/DDBJ databases">
        <authorList>
            <person name="Lee Y."/>
        </authorList>
    </citation>
    <scope>NUCLEOTIDE SEQUENCE [LARGE SCALE GENOMIC DNA]</scope>
    <source>
        <strain evidence="3 4">03SUJ4</strain>
    </source>
</reference>
<feature type="chain" id="PRO_5047543492" evidence="1">
    <location>
        <begin position="24"/>
        <end position="435"/>
    </location>
</feature>
<dbReference type="Gene3D" id="2.30.40.10">
    <property type="entry name" value="Urease, subunit C, domain 1"/>
    <property type="match status" value="1"/>
</dbReference>
<dbReference type="Proteomes" id="UP001634747">
    <property type="component" value="Unassembled WGS sequence"/>
</dbReference>
<feature type="signal peptide" evidence="1">
    <location>
        <begin position="1"/>
        <end position="23"/>
    </location>
</feature>
<dbReference type="InterPro" id="IPR032466">
    <property type="entry name" value="Metal_Hydrolase"/>
</dbReference>
<dbReference type="EMBL" id="JBJYXY010000001">
    <property type="protein sequence ID" value="MFN2975311.1"/>
    <property type="molecule type" value="Genomic_DNA"/>
</dbReference>
<dbReference type="RefSeq" id="WP_263413158.1">
    <property type="nucleotide sequence ID" value="NZ_BAABBH010000001.1"/>
</dbReference>
<dbReference type="SUPFAM" id="SSF51556">
    <property type="entry name" value="Metallo-dependent hydrolases"/>
    <property type="match status" value="1"/>
</dbReference>
<evidence type="ECO:0000313" key="3">
    <source>
        <dbReference type="EMBL" id="MFN2975311.1"/>
    </source>
</evidence>
<evidence type="ECO:0000259" key="2">
    <source>
        <dbReference type="Pfam" id="PF01979"/>
    </source>
</evidence>
<organism evidence="3 4">
    <name type="scientific">Terriglobus aquaticus</name>
    <dbReference type="NCBI Taxonomy" id="940139"/>
    <lineage>
        <taxon>Bacteria</taxon>
        <taxon>Pseudomonadati</taxon>
        <taxon>Acidobacteriota</taxon>
        <taxon>Terriglobia</taxon>
        <taxon>Terriglobales</taxon>
        <taxon>Acidobacteriaceae</taxon>
        <taxon>Terriglobus</taxon>
    </lineage>
</organism>
<dbReference type="InterPro" id="IPR057744">
    <property type="entry name" value="OTAase-like"/>
</dbReference>
<evidence type="ECO:0000256" key="1">
    <source>
        <dbReference type="SAM" id="SignalP"/>
    </source>
</evidence>
<keyword evidence="4" id="KW-1185">Reference proteome</keyword>
<accession>A0ABW9KK25</accession>
<dbReference type="Gene3D" id="3.20.20.140">
    <property type="entry name" value="Metal-dependent hydrolases"/>
    <property type="match status" value="1"/>
</dbReference>